<dbReference type="Pfam" id="PF03808">
    <property type="entry name" value="Glyco_tran_WecG"/>
    <property type="match status" value="1"/>
</dbReference>
<dbReference type="PANTHER" id="PTHR34136:SF1">
    <property type="entry name" value="UDP-N-ACETYL-D-MANNOSAMINURONIC ACID TRANSFERASE"/>
    <property type="match status" value="1"/>
</dbReference>
<dbReference type="AlphaFoldDB" id="G8DTX7"/>
<keyword evidence="2" id="KW-0808">Transferase</keyword>
<protein>
    <submittedName>
        <fullName evidence="3">Cps8H</fullName>
    </submittedName>
</protein>
<organism evidence="3">
    <name type="scientific">Streptococcus suis</name>
    <dbReference type="NCBI Taxonomy" id="1307"/>
    <lineage>
        <taxon>Bacteria</taxon>
        <taxon>Bacillati</taxon>
        <taxon>Bacillota</taxon>
        <taxon>Bacilli</taxon>
        <taxon>Lactobacillales</taxon>
        <taxon>Streptococcaceae</taxon>
        <taxon>Streptococcus</taxon>
    </lineage>
</organism>
<reference evidence="3" key="1">
    <citation type="journal article" date="2011" name="FEMS Microbiol. Lett.">
        <title>Genetic analysis of the capsular polysaccharide synthesis locus in 15 Streptococcus suis serotypes.</title>
        <authorList>
            <person name="Wang K."/>
            <person name="Fan W."/>
            <person name="Cai L."/>
            <person name="Huang B."/>
            <person name="Lu C."/>
        </authorList>
    </citation>
    <scope>NUCLEOTIDE SEQUENCE</scope>
    <source>
        <strain evidence="3">14636</strain>
    </source>
</reference>
<name>G8DTX7_STRSU</name>
<dbReference type="CDD" id="cd06533">
    <property type="entry name" value="Glyco_transf_WecG_TagA"/>
    <property type="match status" value="1"/>
</dbReference>
<dbReference type="NCBIfam" id="TIGR00696">
    <property type="entry name" value="wecG_tagA_cpsF"/>
    <property type="match status" value="1"/>
</dbReference>
<proteinExistence type="predicted"/>
<dbReference type="GO" id="GO:0016758">
    <property type="term" value="F:hexosyltransferase activity"/>
    <property type="evidence" value="ECO:0007669"/>
    <property type="project" value="TreeGrafter"/>
</dbReference>
<dbReference type="InterPro" id="IPR004629">
    <property type="entry name" value="WecG_TagA_CpsF"/>
</dbReference>
<evidence type="ECO:0000256" key="1">
    <source>
        <dbReference type="ARBA" id="ARBA00022676"/>
    </source>
</evidence>
<gene>
    <name evidence="3" type="primary">cps8H</name>
</gene>
<evidence type="ECO:0000256" key="2">
    <source>
        <dbReference type="ARBA" id="ARBA00022679"/>
    </source>
</evidence>
<accession>G8DTX7</accession>
<evidence type="ECO:0000313" key="3">
    <source>
        <dbReference type="EMBL" id="AEH57478.1"/>
    </source>
</evidence>
<dbReference type="PANTHER" id="PTHR34136">
    <property type="match status" value="1"/>
</dbReference>
<sequence>MKGDKTMKNISILGVKIHPLTMEETVEVIEEHFIKTQKPLHLMGVNADKINQCIDDPEMMDIVNNCDIVNADGASVVLAGKYLGIDIPKRVAGIDLMQKLLTLSEKKGYTVYFFGAKEEVVQKMLSAFKVDYPNLKVVGYRNGYFKDDEIDAISQDIASKAPQLVFVGITSPKKEILIERFMRDGVNSIFMGVGGSFDVLSGTIKRAPIWMQKAHLEWLFRVANEPRRLFKRYFVGNFVFIKRIVKAKKEKK</sequence>
<dbReference type="EMBL" id="JF273650">
    <property type="protein sequence ID" value="AEH57478.1"/>
    <property type="molecule type" value="Genomic_DNA"/>
</dbReference>
<keyword evidence="1" id="KW-0328">Glycosyltransferase</keyword>